<accession>A0AAV9ZAT4</accession>
<reference evidence="1 2" key="1">
    <citation type="journal article" date="2024" name="J Genomics">
        <title>Draft genome sequencing and assembly of Favolaschia claudopus CIRM-BRFM 2984 isolated from oak limbs.</title>
        <authorList>
            <person name="Navarro D."/>
            <person name="Drula E."/>
            <person name="Chaduli D."/>
            <person name="Cazenave R."/>
            <person name="Ahrendt S."/>
            <person name="Wang J."/>
            <person name="Lipzen A."/>
            <person name="Daum C."/>
            <person name="Barry K."/>
            <person name="Grigoriev I.V."/>
            <person name="Favel A."/>
            <person name="Rosso M.N."/>
            <person name="Martin F."/>
        </authorList>
    </citation>
    <scope>NUCLEOTIDE SEQUENCE [LARGE SCALE GENOMIC DNA]</scope>
    <source>
        <strain evidence="1 2">CIRM-BRFM 2984</strain>
    </source>
</reference>
<name>A0AAV9ZAT4_9AGAR</name>
<sequence length="119" mass="14034">FDLFFLGRAIDHRQIITDFVGKHRDLHKHDLTVLDWESIILVTGWLKSFRTATTLMSTTKRPMLSFTHAIFRGLQEDLRTSLRDLPITTPSVLRNGLVDAHLKLSDYYYKFDESPYYTW</sequence>
<dbReference type="Proteomes" id="UP001362999">
    <property type="component" value="Unassembled WGS sequence"/>
</dbReference>
<feature type="non-terminal residue" evidence="1">
    <location>
        <position position="119"/>
    </location>
</feature>
<evidence type="ECO:0000313" key="2">
    <source>
        <dbReference type="Proteomes" id="UP001362999"/>
    </source>
</evidence>
<gene>
    <name evidence="1" type="ORF">R3P38DRAFT_2418488</name>
</gene>
<dbReference type="EMBL" id="JAWWNJ010000170">
    <property type="protein sequence ID" value="KAK6977281.1"/>
    <property type="molecule type" value="Genomic_DNA"/>
</dbReference>
<protein>
    <submittedName>
        <fullName evidence="1">Uncharacterized protein</fullName>
    </submittedName>
</protein>
<organism evidence="1 2">
    <name type="scientific">Favolaschia claudopus</name>
    <dbReference type="NCBI Taxonomy" id="2862362"/>
    <lineage>
        <taxon>Eukaryota</taxon>
        <taxon>Fungi</taxon>
        <taxon>Dikarya</taxon>
        <taxon>Basidiomycota</taxon>
        <taxon>Agaricomycotina</taxon>
        <taxon>Agaricomycetes</taxon>
        <taxon>Agaricomycetidae</taxon>
        <taxon>Agaricales</taxon>
        <taxon>Marasmiineae</taxon>
        <taxon>Mycenaceae</taxon>
        <taxon>Favolaschia</taxon>
    </lineage>
</organism>
<keyword evidence="2" id="KW-1185">Reference proteome</keyword>
<feature type="non-terminal residue" evidence="1">
    <location>
        <position position="1"/>
    </location>
</feature>
<dbReference type="AlphaFoldDB" id="A0AAV9ZAT4"/>
<proteinExistence type="predicted"/>
<evidence type="ECO:0000313" key="1">
    <source>
        <dbReference type="EMBL" id="KAK6977281.1"/>
    </source>
</evidence>
<comment type="caution">
    <text evidence="1">The sequence shown here is derived from an EMBL/GenBank/DDBJ whole genome shotgun (WGS) entry which is preliminary data.</text>
</comment>